<dbReference type="STRING" id="1434104.MCMEM_1940"/>
<reference evidence="2 3" key="1">
    <citation type="submission" date="2014-07" db="EMBL/GenBank/DDBJ databases">
        <title>Methanogenic archaea and the global carbon cycle.</title>
        <authorList>
            <person name="Henriksen J.R."/>
            <person name="Luke J."/>
            <person name="Reinhart S."/>
            <person name="Benedict M.N."/>
            <person name="Youngblut N.D."/>
            <person name="Metcalf M.E."/>
            <person name="Whitaker R.J."/>
            <person name="Metcalf W.W."/>
        </authorList>
    </citation>
    <scope>NUCLEOTIDE SEQUENCE [LARGE SCALE GENOMIC DNA]</scope>
    <source>
        <strain evidence="2 3">MM1</strain>
    </source>
</reference>
<evidence type="ECO:0000259" key="1">
    <source>
        <dbReference type="Pfam" id="PF09376"/>
    </source>
</evidence>
<evidence type="ECO:0000313" key="2">
    <source>
        <dbReference type="EMBL" id="AKB85993.1"/>
    </source>
</evidence>
<dbReference type="HOGENOM" id="CLU_786667_0_0_2"/>
<dbReference type="EMBL" id="CP009518">
    <property type="protein sequence ID" value="AKB85993.1"/>
    <property type="molecule type" value="Genomic_DNA"/>
</dbReference>
<dbReference type="KEGG" id="mmet:MCMEM_1940"/>
<sequence length="338" mass="38891">MPQKFSKLLLHPSFEKTVLAVNKLKITLPSIPSNVDLDFNLYKFPNNAQLLTNIEDIKAYNLNPKNGEQFLKNRYKICAYDESIQKSKALEGSAYLTSHSLVIHGEDDYVSSNYLTFYFYTRSSELCKKSDYIRLSENTEADFKADYAKDRSAFLIENTPTSAILFVDGPLIGGQVSSYTIDTNNKLLSNNIVPIFFVKNSDSNLVVENIKEIKNKYNSDLHWAYSFLKNGQRTSFFKYVDKHNSNNAKIFCYLKAFNGSPQRVEFHLNTFDKFKDIIPELMDLIYYLLLVQGNLKNPQVRSIAIAEAYARSTLRLFDLTKIMKDLGITPTINEERFK</sequence>
<organism evidence="2 3">
    <name type="scientific">Methanococcoides methylutens MM1</name>
    <dbReference type="NCBI Taxonomy" id="1434104"/>
    <lineage>
        <taxon>Archaea</taxon>
        <taxon>Methanobacteriati</taxon>
        <taxon>Methanobacteriota</taxon>
        <taxon>Stenosarchaea group</taxon>
        <taxon>Methanomicrobia</taxon>
        <taxon>Methanosarcinales</taxon>
        <taxon>Methanosarcinaceae</taxon>
        <taxon>Methanococcoides</taxon>
    </lineage>
</organism>
<dbReference type="AlphaFoldDB" id="A0A0E3ST93"/>
<dbReference type="InterPro" id="IPR018977">
    <property type="entry name" value="NurA_domain"/>
</dbReference>
<feature type="domain" description="NurA" evidence="1">
    <location>
        <begin position="152"/>
        <end position="283"/>
    </location>
</feature>
<name>A0A0E3ST93_METMT</name>
<dbReference type="Pfam" id="PF09376">
    <property type="entry name" value="NurA"/>
    <property type="match status" value="1"/>
</dbReference>
<evidence type="ECO:0000313" key="3">
    <source>
        <dbReference type="Proteomes" id="UP000033048"/>
    </source>
</evidence>
<proteinExistence type="predicted"/>
<dbReference type="Proteomes" id="UP000033048">
    <property type="component" value="Chromosome"/>
</dbReference>
<gene>
    <name evidence="2" type="ORF">MCMEM_1940</name>
</gene>
<keyword evidence="3" id="KW-1185">Reference proteome</keyword>
<protein>
    <recommendedName>
        <fullName evidence="1">NurA domain-containing protein</fullName>
    </recommendedName>
</protein>
<accession>A0A0E3ST93</accession>